<comment type="caution">
    <text evidence="2">The sequence shown here is derived from an EMBL/GenBank/DDBJ whole genome shotgun (WGS) entry which is preliminary data.</text>
</comment>
<keyword evidence="1" id="KW-0732">Signal</keyword>
<sequence>MTRLPFASRTRARCTACALAAAGVLAACGTSPTASPLGPAPVVVLPDTHQEADAMRVSTLDAQRVDRATFGVDATVLQQVGRLGYARWVDDQLHPKPFALPASVDARIAAMRIVREPLAVRLREDVKDKKAADAVADDEQKKSAQQAYQKGLNAQADEAAQRWLLVAVGSPNQVQERLVWFWLNHFSIAQNKANLRAFAGDYEIALRAHALGRFRDLLEASATHPAMLRYLDNERNAAGQINENYARELMELHTLGVDAGYTQADVQEMARVLTGLGVRVDADDAKVKPPLQSQYVHAGAFEFNPNRHDQKPKQVLGQAIAPAGLAEVRQVLDRLARNPATARHVSAQLAQYFVGDTPPPGLVDRMAQRWLATDGDIAQVMKTLLTSPEYDASLGRHFKDPWEYVLSATRLAYDGNIVVNPQPLLNALRQLSEPPFGRETPDGFPMIEAAWASPGQMTTRFDVARSLVGGNGGGNANLFKVDGLAPPAALPKARVESAAWLRTQAPRESEATRQALLETLQAHPGDWAWAAVVSPEFMRN</sequence>
<evidence type="ECO:0000313" key="2">
    <source>
        <dbReference type="EMBL" id="MCK9689503.1"/>
    </source>
</evidence>
<dbReference type="Proteomes" id="UP001139353">
    <property type="component" value="Unassembled WGS sequence"/>
</dbReference>
<feature type="chain" id="PRO_5040872040" evidence="1">
    <location>
        <begin position="27"/>
        <end position="540"/>
    </location>
</feature>
<gene>
    <name evidence="2" type="ORF">LPC04_27610</name>
</gene>
<accession>A0A9X1YQP8</accession>
<proteinExistence type="predicted"/>
<dbReference type="InterPro" id="IPR014917">
    <property type="entry name" value="DUF1800"/>
</dbReference>
<organism evidence="2 3">
    <name type="scientific">Scleromatobacter humisilvae</name>
    <dbReference type="NCBI Taxonomy" id="2897159"/>
    <lineage>
        <taxon>Bacteria</taxon>
        <taxon>Pseudomonadati</taxon>
        <taxon>Pseudomonadota</taxon>
        <taxon>Betaproteobacteria</taxon>
        <taxon>Burkholderiales</taxon>
        <taxon>Sphaerotilaceae</taxon>
        <taxon>Scleromatobacter</taxon>
    </lineage>
</organism>
<dbReference type="RefSeq" id="WP_275685554.1">
    <property type="nucleotide sequence ID" value="NZ_JAJLJH010000015.1"/>
</dbReference>
<evidence type="ECO:0000313" key="3">
    <source>
        <dbReference type="Proteomes" id="UP001139353"/>
    </source>
</evidence>
<dbReference type="AlphaFoldDB" id="A0A9X1YQP8"/>
<dbReference type="EMBL" id="JAJLJH010000015">
    <property type="protein sequence ID" value="MCK9689503.1"/>
    <property type="molecule type" value="Genomic_DNA"/>
</dbReference>
<keyword evidence="3" id="KW-1185">Reference proteome</keyword>
<name>A0A9X1YQP8_9BURK</name>
<protein>
    <submittedName>
        <fullName evidence="2">DUF1800 domain-containing protein</fullName>
    </submittedName>
</protein>
<feature type="signal peptide" evidence="1">
    <location>
        <begin position="1"/>
        <end position="26"/>
    </location>
</feature>
<reference evidence="2" key="1">
    <citation type="submission" date="2021-11" db="EMBL/GenBank/DDBJ databases">
        <title>BS-T2-15 a new species belonging to the Comamonadaceae family isolated from the soil of a French oak forest.</title>
        <authorList>
            <person name="Mieszkin S."/>
            <person name="Alain K."/>
        </authorList>
    </citation>
    <scope>NUCLEOTIDE SEQUENCE</scope>
    <source>
        <strain evidence="2">BS-T2-15</strain>
    </source>
</reference>
<dbReference type="Pfam" id="PF08811">
    <property type="entry name" value="DUF1800"/>
    <property type="match status" value="1"/>
</dbReference>
<dbReference type="PROSITE" id="PS51257">
    <property type="entry name" value="PROKAR_LIPOPROTEIN"/>
    <property type="match status" value="1"/>
</dbReference>
<evidence type="ECO:0000256" key="1">
    <source>
        <dbReference type="SAM" id="SignalP"/>
    </source>
</evidence>